<gene>
    <name evidence="2" type="ORF">Ppb6_01006</name>
</gene>
<evidence type="ECO:0000313" key="2">
    <source>
        <dbReference type="EMBL" id="OCQ53780.1"/>
    </source>
</evidence>
<accession>A0A1C0U765</accession>
<reference evidence="2 3" key="1">
    <citation type="submission" date="2015-12" db="EMBL/GenBank/DDBJ databases">
        <title>Genome comparisons provide insights into the role of secondary metabolites in the pathogenic phase of the Photorhabdus life cycle.</title>
        <authorList>
            <person name="Tobias N.J."/>
            <person name="Mishra B."/>
            <person name="Gupta D.K."/>
            <person name="Thines M."/>
            <person name="Stinear T.P."/>
            <person name="Bode H.B."/>
        </authorList>
    </citation>
    <scope>NUCLEOTIDE SEQUENCE [LARGE SCALE GENOMIC DNA]</scope>
    <source>
        <strain evidence="2 3">PB68.1</strain>
    </source>
</reference>
<evidence type="ECO:0000313" key="3">
    <source>
        <dbReference type="Proteomes" id="UP000093476"/>
    </source>
</evidence>
<dbReference type="Gene3D" id="2.60.120.620">
    <property type="entry name" value="q2cbj1_9rhob like domain"/>
    <property type="match status" value="1"/>
</dbReference>
<comment type="caution">
    <text evidence="2">The sequence shown here is derived from an EMBL/GenBank/DDBJ whole genome shotgun (WGS) entry which is preliminary data.</text>
</comment>
<organism evidence="2 3">
    <name type="scientific">Photorhabdus australis subsp. thailandensis</name>
    <dbReference type="NCBI Taxonomy" id="2805096"/>
    <lineage>
        <taxon>Bacteria</taxon>
        <taxon>Pseudomonadati</taxon>
        <taxon>Pseudomonadota</taxon>
        <taxon>Gammaproteobacteria</taxon>
        <taxon>Enterobacterales</taxon>
        <taxon>Morganellaceae</taxon>
        <taxon>Photorhabdus</taxon>
    </lineage>
</organism>
<feature type="domain" description="Prolyl 3,4-dihydroxylase TPA1/OFD1 N-terminal" evidence="1">
    <location>
        <begin position="132"/>
        <end position="218"/>
    </location>
</feature>
<dbReference type="InterPro" id="IPR039558">
    <property type="entry name" value="TPA1/OFD1_N"/>
</dbReference>
<dbReference type="GO" id="GO:0005737">
    <property type="term" value="C:cytoplasm"/>
    <property type="evidence" value="ECO:0007669"/>
    <property type="project" value="TreeGrafter"/>
</dbReference>
<name>A0A1C0U765_9GAMM</name>
<dbReference type="PANTHER" id="PTHR12117:SF0">
    <property type="entry name" value="PROLYL 3-HYDROXYLASE OGFOD1"/>
    <property type="match status" value="1"/>
</dbReference>
<dbReference type="GO" id="GO:0031543">
    <property type="term" value="F:peptidyl-proline dioxygenase activity"/>
    <property type="evidence" value="ECO:0007669"/>
    <property type="project" value="TreeGrafter"/>
</dbReference>
<dbReference type="PANTHER" id="PTHR12117">
    <property type="entry name" value="HISTONE ACETYLTRANSFERASE COMPLEX"/>
    <property type="match status" value="1"/>
</dbReference>
<dbReference type="RefSeq" id="WP_065822368.1">
    <property type="nucleotide sequence ID" value="NZ_CAWMQZ010000031.1"/>
</dbReference>
<dbReference type="Pfam" id="PF13661">
    <property type="entry name" value="2OG-FeII_Oxy_4"/>
    <property type="match status" value="1"/>
</dbReference>
<dbReference type="STRING" id="286156.Ppb6_01006"/>
<dbReference type="Proteomes" id="UP000093476">
    <property type="component" value="Unassembled WGS sequence"/>
</dbReference>
<evidence type="ECO:0000259" key="1">
    <source>
        <dbReference type="Pfam" id="PF13661"/>
    </source>
</evidence>
<dbReference type="GO" id="GO:0006449">
    <property type="term" value="P:regulation of translational termination"/>
    <property type="evidence" value="ECO:0007669"/>
    <property type="project" value="TreeGrafter"/>
</dbReference>
<dbReference type="EMBL" id="LOMY01000031">
    <property type="protein sequence ID" value="OCQ53780.1"/>
    <property type="molecule type" value="Genomic_DNA"/>
</dbReference>
<dbReference type="AlphaFoldDB" id="A0A1C0U765"/>
<protein>
    <recommendedName>
        <fullName evidence="1">Prolyl 3,4-dihydroxylase TPA1/OFD1 N-terminal domain-containing protein</fullName>
    </recommendedName>
</protein>
<dbReference type="PATRIC" id="fig|286156.4.peg.1146"/>
<proteinExistence type="predicted"/>
<dbReference type="InterPro" id="IPR051842">
    <property type="entry name" value="uS12_prolyl_hydroxylase"/>
</dbReference>
<keyword evidence="3" id="KW-1185">Reference proteome</keyword>
<sequence>MKTKDLHTAFKNKGYVNFSIDQFFPEFAFFSDNFNSINDSEWSYIIKNRYGEHDFYLSENSMEEIEREKLLSFEDYNNGVFSFSFRRLPDNDRSGKITYFSAIKDIVGSEKFKSFLTSITGREIKKMALLYLNRFDRGDFLTTHCDPGESFGIVINLTDNWNPNHGGLTVILDKERKFIVDTLVPYNLTTLIFDTSEKEIPHFVSMVTAEGKKKRMALVVRYD</sequence>